<evidence type="ECO:0000256" key="1">
    <source>
        <dbReference type="SAM" id="SignalP"/>
    </source>
</evidence>
<name>A0A2I1G6I9_9GLOM</name>
<accession>A0A2I1G6I9</accession>
<sequence>MKSIPALLIIILFAYNFLNVFSYEDWLSFGDTGENNINNNVIPMLFLSKCWFFKVNITKTYLPQPSGPRTLSRTTTLAIDPKKNLKVFGTRNLANFYGSLSGNAVWGSAPAIDPIKKLVYIATGNNYEIPENGTNCITNATTPEKKSECHDPSNFLDLILTLDIEKGDVKWVYGLLIDFVQAPLLVNACFKSNDWYFTCDSKCKIWNYMGIECCHSRNNLEVLTEVMFGCATKPATFGDAIVAIDILEILWQTANPTQAGGWAPVSYSNGVV</sequence>
<feature type="signal peptide" evidence="1">
    <location>
        <begin position="1"/>
        <end position="22"/>
    </location>
</feature>
<dbReference type="Proteomes" id="UP000234323">
    <property type="component" value="Unassembled WGS sequence"/>
</dbReference>
<evidence type="ECO:0000313" key="3">
    <source>
        <dbReference type="Proteomes" id="UP000234323"/>
    </source>
</evidence>
<evidence type="ECO:0000313" key="2">
    <source>
        <dbReference type="EMBL" id="PKY42243.1"/>
    </source>
</evidence>
<reference evidence="2 3" key="1">
    <citation type="submission" date="2015-10" db="EMBL/GenBank/DDBJ databases">
        <title>Genome analyses suggest a sexual origin of heterokaryosis in a supposedly ancient asexual fungus.</title>
        <authorList>
            <person name="Ropars J."/>
            <person name="Sedzielewska K."/>
            <person name="Noel J."/>
            <person name="Charron P."/>
            <person name="Farinelli L."/>
            <person name="Marton T."/>
            <person name="Kruger M."/>
            <person name="Pelin A."/>
            <person name="Brachmann A."/>
            <person name="Corradi N."/>
        </authorList>
    </citation>
    <scope>NUCLEOTIDE SEQUENCE [LARGE SCALE GENOMIC DNA]</scope>
    <source>
        <strain evidence="2 3">A4</strain>
    </source>
</reference>
<gene>
    <name evidence="2" type="ORF">RhiirA4_540257</name>
</gene>
<organism evidence="2 3">
    <name type="scientific">Rhizophagus irregularis</name>
    <dbReference type="NCBI Taxonomy" id="588596"/>
    <lineage>
        <taxon>Eukaryota</taxon>
        <taxon>Fungi</taxon>
        <taxon>Fungi incertae sedis</taxon>
        <taxon>Mucoromycota</taxon>
        <taxon>Glomeromycotina</taxon>
        <taxon>Glomeromycetes</taxon>
        <taxon>Glomerales</taxon>
        <taxon>Glomeraceae</taxon>
        <taxon>Rhizophagus</taxon>
    </lineage>
</organism>
<comment type="caution">
    <text evidence="2">The sequence shown here is derived from an EMBL/GenBank/DDBJ whole genome shotgun (WGS) entry which is preliminary data.</text>
</comment>
<dbReference type="VEuPathDB" id="FungiDB:RhiirFUN_015175"/>
<dbReference type="VEuPathDB" id="FungiDB:RhiirA1_538951"/>
<keyword evidence="3" id="KW-1185">Reference proteome</keyword>
<dbReference type="EMBL" id="LLXI01000188">
    <property type="protein sequence ID" value="PKY42243.1"/>
    <property type="molecule type" value="Genomic_DNA"/>
</dbReference>
<feature type="chain" id="PRO_5014170971" evidence="1">
    <location>
        <begin position="23"/>
        <end position="272"/>
    </location>
</feature>
<dbReference type="PANTHER" id="PTHR32303">
    <property type="entry name" value="QUINOPROTEIN ALCOHOL DEHYDROGENASE (CYTOCHROME C)"/>
    <property type="match status" value="1"/>
</dbReference>
<keyword evidence="1" id="KW-0732">Signal</keyword>
<protein>
    <submittedName>
        <fullName evidence="2">Uncharacterized protein</fullName>
    </submittedName>
</protein>
<proteinExistence type="predicted"/>
<dbReference type="PANTHER" id="PTHR32303:SF10">
    <property type="entry name" value="OUTER MEMBRANE PROTEIN ASSEMBLY FACTOR BAMB"/>
    <property type="match status" value="1"/>
</dbReference>
<dbReference type="VEuPathDB" id="FungiDB:FUN_018756"/>
<dbReference type="AlphaFoldDB" id="A0A2I1G6I9"/>